<dbReference type="HOGENOM" id="CLU_031364_1_0_3"/>
<sequence length="487" mass="53477">MDFHRLNYTSEGIFGNANKGKDNLHPYRSQVNTMTQSDFPQPSSLEGEITHGIPSHQGHQKQPWRSRLLFLTAVGLLSLGVTAVYSSIFIARQSTSSTPQSQQQPSLPTRIAALGYLEPQGEIIEVSAPAFLEGARVMDLQVKRGDRIQAGQIIAILDNHHRLKASLEQAKTQVAVAQANLAKVQAGAKQGDIQAQNARFMGTKAELEGQIAMQRSTISNLESQLLGERSAQQASIERLKAELANKTTECQRYATLYDSGAVSAQERDRVCLEQEITEQQLREAQANLQRIVNTLQDQIRAAKANLSRTIATLDTQIAENQARLNAVAEVRPVDLQVAQSELLAAEAAVKQAEANLDLSYVKAPRDGQILEVHTWPGEIVQNQGIVALGETAQMYVTAEVYESDITRVQKGQPVTITTDGITEELQGTVEEVGLQVDRQRVLGTNPTADVDARVVEVKVRLNPEDSQRVAHLTHLQVNVIIDTMKPQ</sequence>
<comment type="subcellular location">
    <subcellularLocation>
        <location evidence="1">Cell envelope</location>
    </subcellularLocation>
</comment>
<dbReference type="OrthoDB" id="264111at2"/>
<protein>
    <submittedName>
        <fullName evidence="6">ABC transporter membrane fusion protein, probable glycolipid exporter</fullName>
    </submittedName>
</protein>
<feature type="transmembrane region" description="Helical" evidence="5">
    <location>
        <begin position="68"/>
        <end position="91"/>
    </location>
</feature>
<dbReference type="InterPro" id="IPR050465">
    <property type="entry name" value="UPF0194_transport"/>
</dbReference>
<gene>
    <name evidence="6" type="primary">devB</name>
    <name evidence="6" type="ordered locus">cce_0646</name>
</gene>
<dbReference type="Gene3D" id="2.40.30.170">
    <property type="match status" value="1"/>
</dbReference>
<dbReference type="GO" id="GO:0030313">
    <property type="term" value="C:cell envelope"/>
    <property type="evidence" value="ECO:0007669"/>
    <property type="project" value="UniProtKB-SubCell"/>
</dbReference>
<dbReference type="AlphaFoldDB" id="B1WQ75"/>
<dbReference type="eggNOG" id="COG0845">
    <property type="taxonomic scope" value="Bacteria"/>
</dbReference>
<organism evidence="6 7">
    <name type="scientific">Crocosphaera subtropica (strain ATCC 51142 / BH68)</name>
    <name type="common">Cyanothece sp. (strain ATCC 51142)</name>
    <dbReference type="NCBI Taxonomy" id="43989"/>
    <lineage>
        <taxon>Bacteria</taxon>
        <taxon>Bacillati</taxon>
        <taxon>Cyanobacteriota</taxon>
        <taxon>Cyanophyceae</taxon>
        <taxon>Oscillatoriophycideae</taxon>
        <taxon>Chroococcales</taxon>
        <taxon>Aphanothecaceae</taxon>
        <taxon>Crocosphaera</taxon>
        <taxon>Crocosphaera subtropica</taxon>
    </lineage>
</organism>
<feature type="compositionally biased region" description="Polar residues" evidence="4">
    <location>
        <begin position="34"/>
        <end position="44"/>
    </location>
</feature>
<dbReference type="RefSeq" id="WP_009545895.1">
    <property type="nucleotide sequence ID" value="NC_010546.1"/>
</dbReference>
<dbReference type="NCBIfam" id="TIGR02971">
    <property type="entry name" value="heterocyst_DevB"/>
    <property type="match status" value="1"/>
</dbReference>
<dbReference type="Gene3D" id="2.40.50.100">
    <property type="match status" value="1"/>
</dbReference>
<reference evidence="6 7" key="1">
    <citation type="journal article" date="2008" name="Proc. Natl. Acad. Sci. U.S.A.">
        <title>The genome of Cyanothece 51142, a unicellular diazotrophic cyanobacterium important in the marine nitrogen cycle.</title>
        <authorList>
            <person name="Welsh E.A."/>
            <person name="Liberton M."/>
            <person name="Stoeckel J."/>
            <person name="Loh T."/>
            <person name="Elvitigala T."/>
            <person name="Wang C."/>
            <person name="Wollam A."/>
            <person name="Fulton R.S."/>
            <person name="Clifton S.W."/>
            <person name="Jacobs J.M."/>
            <person name="Aurora R."/>
            <person name="Ghosh B.K."/>
            <person name="Sherman L.A."/>
            <person name="Smith R.D."/>
            <person name="Wilson R.K."/>
            <person name="Pakrasi H.B."/>
        </authorList>
    </citation>
    <scope>NUCLEOTIDE SEQUENCE [LARGE SCALE GENOMIC DNA]</scope>
    <source>
        <strain evidence="7">ATCC 51142 / BH68</strain>
    </source>
</reference>
<dbReference type="SUPFAM" id="SSF111369">
    <property type="entry name" value="HlyD-like secretion proteins"/>
    <property type="match status" value="1"/>
</dbReference>
<keyword evidence="5" id="KW-0812">Transmembrane</keyword>
<dbReference type="KEGG" id="cyt:cce_0646"/>
<dbReference type="PANTHER" id="PTHR32347">
    <property type="entry name" value="EFFLUX SYSTEM COMPONENT YKNX-RELATED"/>
    <property type="match status" value="1"/>
</dbReference>
<keyword evidence="7" id="KW-1185">Reference proteome</keyword>
<evidence type="ECO:0000313" key="7">
    <source>
        <dbReference type="Proteomes" id="UP000001203"/>
    </source>
</evidence>
<feature type="region of interest" description="Disordered" evidence="4">
    <location>
        <begin position="34"/>
        <end position="59"/>
    </location>
</feature>
<dbReference type="Proteomes" id="UP000001203">
    <property type="component" value="Chromosome circular"/>
</dbReference>
<evidence type="ECO:0000313" key="6">
    <source>
        <dbReference type="EMBL" id="ACB49997.1"/>
    </source>
</evidence>
<evidence type="ECO:0000256" key="3">
    <source>
        <dbReference type="SAM" id="Coils"/>
    </source>
</evidence>
<name>B1WQ75_CROS5</name>
<dbReference type="InterPro" id="IPR014315">
    <property type="entry name" value="ABC_heterocyst_DevB"/>
</dbReference>
<dbReference type="EMBL" id="CP000806">
    <property type="protein sequence ID" value="ACB49997.1"/>
    <property type="molecule type" value="Genomic_DNA"/>
</dbReference>
<keyword evidence="2 3" id="KW-0175">Coiled coil</keyword>
<feature type="coiled-coil region" evidence="3">
    <location>
        <begin position="160"/>
        <end position="355"/>
    </location>
</feature>
<dbReference type="PANTHER" id="PTHR32347:SF27">
    <property type="entry name" value="RND EFFLUX PUMP MEMBRANE FUSION PROTEIN BARREL-SANDWICH DOMAIN-CONTAINING PROTEIN"/>
    <property type="match status" value="1"/>
</dbReference>
<accession>B1WQ75</accession>
<proteinExistence type="predicted"/>
<evidence type="ECO:0000256" key="4">
    <source>
        <dbReference type="SAM" id="MobiDB-lite"/>
    </source>
</evidence>
<keyword evidence="5" id="KW-0472">Membrane</keyword>
<evidence type="ECO:0000256" key="2">
    <source>
        <dbReference type="ARBA" id="ARBA00023054"/>
    </source>
</evidence>
<evidence type="ECO:0000256" key="1">
    <source>
        <dbReference type="ARBA" id="ARBA00004196"/>
    </source>
</evidence>
<dbReference type="STRING" id="43989.cce_0646"/>
<keyword evidence="5" id="KW-1133">Transmembrane helix</keyword>
<evidence type="ECO:0000256" key="5">
    <source>
        <dbReference type="SAM" id="Phobius"/>
    </source>
</evidence>